<evidence type="ECO:0000313" key="5">
    <source>
        <dbReference type="Proteomes" id="UP000746751"/>
    </source>
</evidence>
<dbReference type="Pfam" id="PF12773">
    <property type="entry name" value="DZR"/>
    <property type="match status" value="1"/>
</dbReference>
<keyword evidence="2" id="KW-1133">Transmembrane helix</keyword>
<keyword evidence="2" id="KW-0812">Transmembrane</keyword>
<feature type="domain" description="DZANK-type" evidence="3">
    <location>
        <begin position="3"/>
        <end position="53"/>
    </location>
</feature>
<dbReference type="AlphaFoldDB" id="A0A921LSA1"/>
<sequence length="371" mass="40639">MICPHCLKTIDDGETFCPHCHGYVGGSSSSDFVFCEGCGARLSVHDRTCPKCGRPAPGILSTESSSSDLAAGKTASFPRLTKNLIQTEVPGAEPVSVARALDDSVDPSETNVLNRSDLDEAQGKRRAKKARPADEDPYHPHKRSYKGLIITLVVLALIGGAAVFIIKDPLGVMPGFCQAFQQAASETFPSRQVGENGELPTDTVGDAAGDDASEQRTLTDEEVYIQLTTIYERIVSYDSAEAIGEVIDAFNGWYLDPDLSVRQQRSKSAYSLRDSIQATIDELDNLNVSETTVYTEEIDHLRQLAEWMYGRVNQICESWDVSLAIPEGESTTAQQDEILAPMRRAGNEDLENFDAYVNEWRPLPPEEAANE</sequence>
<reference evidence="4" key="1">
    <citation type="journal article" date="2021" name="PeerJ">
        <title>Extensive microbial diversity within the chicken gut microbiome revealed by metagenomics and culture.</title>
        <authorList>
            <person name="Gilroy R."/>
            <person name="Ravi A."/>
            <person name="Getino M."/>
            <person name="Pursley I."/>
            <person name="Horton D.L."/>
            <person name="Alikhan N.F."/>
            <person name="Baker D."/>
            <person name="Gharbi K."/>
            <person name="Hall N."/>
            <person name="Watson M."/>
            <person name="Adriaenssens E.M."/>
            <person name="Foster-Nyarko E."/>
            <person name="Jarju S."/>
            <person name="Secka A."/>
            <person name="Antonio M."/>
            <person name="Oren A."/>
            <person name="Chaudhuri R.R."/>
            <person name="La Ragione R."/>
            <person name="Hildebrand F."/>
            <person name="Pallen M.J."/>
        </authorList>
    </citation>
    <scope>NUCLEOTIDE SEQUENCE</scope>
    <source>
        <strain evidence="4">ChiGjej2B2-7701</strain>
    </source>
</reference>
<feature type="region of interest" description="Disordered" evidence="1">
    <location>
        <begin position="191"/>
        <end position="213"/>
    </location>
</feature>
<evidence type="ECO:0000259" key="3">
    <source>
        <dbReference type="Pfam" id="PF12773"/>
    </source>
</evidence>
<dbReference type="EMBL" id="DYVF01000062">
    <property type="protein sequence ID" value="HJG31840.1"/>
    <property type="molecule type" value="Genomic_DNA"/>
</dbReference>
<proteinExistence type="predicted"/>
<protein>
    <submittedName>
        <fullName evidence="4">Zinc ribbon domain-containing protein</fullName>
    </submittedName>
</protein>
<dbReference type="Proteomes" id="UP000746751">
    <property type="component" value="Unassembled WGS sequence"/>
</dbReference>
<accession>A0A921LSA1</accession>
<organism evidence="4 5">
    <name type="scientific">Collinsella ihumii</name>
    <dbReference type="NCBI Taxonomy" id="1720204"/>
    <lineage>
        <taxon>Bacteria</taxon>
        <taxon>Bacillati</taxon>
        <taxon>Actinomycetota</taxon>
        <taxon>Coriobacteriia</taxon>
        <taxon>Coriobacteriales</taxon>
        <taxon>Coriobacteriaceae</taxon>
        <taxon>Collinsella</taxon>
    </lineage>
</organism>
<evidence type="ECO:0000313" key="4">
    <source>
        <dbReference type="EMBL" id="HJG31840.1"/>
    </source>
</evidence>
<dbReference type="InterPro" id="IPR025874">
    <property type="entry name" value="DZR"/>
</dbReference>
<comment type="caution">
    <text evidence="4">The sequence shown here is derived from an EMBL/GenBank/DDBJ whole genome shotgun (WGS) entry which is preliminary data.</text>
</comment>
<name>A0A921LSA1_9ACTN</name>
<gene>
    <name evidence="4" type="ORF">K8U80_10670</name>
</gene>
<reference evidence="4" key="2">
    <citation type="submission" date="2021-09" db="EMBL/GenBank/DDBJ databases">
        <authorList>
            <person name="Gilroy R."/>
        </authorList>
    </citation>
    <scope>NUCLEOTIDE SEQUENCE</scope>
    <source>
        <strain evidence="4">ChiGjej2B2-7701</strain>
    </source>
</reference>
<feature type="transmembrane region" description="Helical" evidence="2">
    <location>
        <begin position="147"/>
        <end position="166"/>
    </location>
</feature>
<evidence type="ECO:0000256" key="2">
    <source>
        <dbReference type="SAM" id="Phobius"/>
    </source>
</evidence>
<evidence type="ECO:0000256" key="1">
    <source>
        <dbReference type="SAM" id="MobiDB-lite"/>
    </source>
</evidence>
<feature type="region of interest" description="Disordered" evidence="1">
    <location>
        <begin position="99"/>
        <end position="140"/>
    </location>
</feature>
<keyword evidence="2" id="KW-0472">Membrane</keyword>